<gene>
    <name evidence="6" type="ORF">THAPSDRAFT_24907</name>
</gene>
<dbReference type="GO" id="GO:0032040">
    <property type="term" value="C:small-subunit processome"/>
    <property type="evidence" value="ECO:0000318"/>
    <property type="project" value="GO_Central"/>
</dbReference>
<evidence type="ECO:0000256" key="1">
    <source>
        <dbReference type="ARBA" id="ARBA00004123"/>
    </source>
</evidence>
<feature type="compositionally biased region" description="Acidic residues" evidence="4">
    <location>
        <begin position="131"/>
        <end position="147"/>
    </location>
</feature>
<dbReference type="EMBL" id="CM000649">
    <property type="protein sequence ID" value="EED88986.1"/>
    <property type="molecule type" value="Genomic_DNA"/>
</dbReference>
<feature type="compositionally biased region" description="Acidic residues" evidence="4">
    <location>
        <begin position="169"/>
        <end position="184"/>
    </location>
</feature>
<feature type="region of interest" description="Disordered" evidence="4">
    <location>
        <begin position="1"/>
        <end position="255"/>
    </location>
</feature>
<feature type="compositionally biased region" description="Basic and acidic residues" evidence="4">
    <location>
        <begin position="185"/>
        <end position="197"/>
    </location>
</feature>
<dbReference type="GO" id="GO:0000462">
    <property type="term" value="P:maturation of SSU-rRNA from tricistronic rRNA transcript (SSU-rRNA, 5.8S rRNA, LSU-rRNA)"/>
    <property type="evidence" value="ECO:0000318"/>
    <property type="project" value="GO_Central"/>
</dbReference>
<dbReference type="KEGG" id="tps:THAPSDRAFT_24907"/>
<feature type="compositionally biased region" description="Acidic residues" evidence="4">
    <location>
        <begin position="74"/>
        <end position="88"/>
    </location>
</feature>
<dbReference type="PANTHER" id="PTHR13237">
    <property type="entry name" value="SOMETHING ABOUT SILENCING PROTEIN 10-RELATED"/>
    <property type="match status" value="1"/>
</dbReference>
<evidence type="ECO:0000313" key="7">
    <source>
        <dbReference type="Proteomes" id="UP000001449"/>
    </source>
</evidence>
<dbReference type="GeneID" id="7451570"/>
<dbReference type="PaxDb" id="35128-Thaps24907"/>
<dbReference type="RefSeq" id="XP_002293977.1">
    <property type="nucleotide sequence ID" value="XM_002293941.1"/>
</dbReference>
<feature type="compositionally biased region" description="Basic residues" evidence="4">
    <location>
        <begin position="223"/>
        <end position="234"/>
    </location>
</feature>
<comment type="similarity">
    <text evidence="2">Belongs to the SAS10 family.</text>
</comment>
<dbReference type="Pfam" id="PF09368">
    <property type="entry name" value="Sas10"/>
    <property type="match status" value="1"/>
</dbReference>
<proteinExistence type="inferred from homology"/>
<feature type="region of interest" description="Disordered" evidence="4">
    <location>
        <begin position="692"/>
        <end position="713"/>
    </location>
</feature>
<evidence type="ECO:0000256" key="3">
    <source>
        <dbReference type="ARBA" id="ARBA00023242"/>
    </source>
</evidence>
<dbReference type="InterPro" id="IPR018972">
    <property type="entry name" value="Sas10_C_dom"/>
</dbReference>
<reference evidence="6 7" key="1">
    <citation type="journal article" date="2004" name="Science">
        <title>The genome of the diatom Thalassiosira pseudonana: ecology, evolution, and metabolism.</title>
        <authorList>
            <person name="Armbrust E.V."/>
            <person name="Berges J.A."/>
            <person name="Bowler C."/>
            <person name="Green B.R."/>
            <person name="Martinez D."/>
            <person name="Putnam N.H."/>
            <person name="Zhou S."/>
            <person name="Allen A.E."/>
            <person name="Apt K.E."/>
            <person name="Bechner M."/>
            <person name="Brzezinski M.A."/>
            <person name="Chaal B.K."/>
            <person name="Chiovitti A."/>
            <person name="Davis A.K."/>
            <person name="Demarest M.S."/>
            <person name="Detter J.C."/>
            <person name="Glavina T."/>
            <person name="Goodstein D."/>
            <person name="Hadi M.Z."/>
            <person name="Hellsten U."/>
            <person name="Hildebrand M."/>
            <person name="Jenkins B.D."/>
            <person name="Jurka J."/>
            <person name="Kapitonov V.V."/>
            <person name="Kroger N."/>
            <person name="Lau W.W."/>
            <person name="Lane T.W."/>
            <person name="Larimer F.W."/>
            <person name="Lippmeier J.C."/>
            <person name="Lucas S."/>
            <person name="Medina M."/>
            <person name="Montsant A."/>
            <person name="Obornik M."/>
            <person name="Parker M.S."/>
            <person name="Palenik B."/>
            <person name="Pazour G.J."/>
            <person name="Richardson P.M."/>
            <person name="Rynearson T.A."/>
            <person name="Saito M.A."/>
            <person name="Schwartz D.C."/>
            <person name="Thamatrakoln K."/>
            <person name="Valentin K."/>
            <person name="Vardi A."/>
            <person name="Wilkerson F.P."/>
            <person name="Rokhsar D.S."/>
        </authorList>
    </citation>
    <scope>NUCLEOTIDE SEQUENCE [LARGE SCALE GENOMIC DNA]</scope>
    <source>
        <strain evidence="6 7">CCMP1335</strain>
    </source>
</reference>
<dbReference type="GO" id="GO:0005730">
    <property type="term" value="C:nucleolus"/>
    <property type="evidence" value="ECO:0000318"/>
    <property type="project" value="GO_Central"/>
</dbReference>
<feature type="compositionally biased region" description="Basic residues" evidence="4">
    <location>
        <begin position="491"/>
        <end position="501"/>
    </location>
</feature>
<dbReference type="InParanoid" id="B8CCQ0"/>
<feature type="compositionally biased region" description="Acidic residues" evidence="4">
    <location>
        <begin position="566"/>
        <end position="579"/>
    </location>
</feature>
<dbReference type="STRING" id="35128.B8CCQ0"/>
<evidence type="ECO:0000256" key="4">
    <source>
        <dbReference type="SAM" id="MobiDB-lite"/>
    </source>
</evidence>
<dbReference type="HOGENOM" id="CLU_438377_0_0_1"/>
<dbReference type="Proteomes" id="UP000001449">
    <property type="component" value="Chromosome 14"/>
</dbReference>
<name>B8CCQ0_THAPS</name>
<feature type="compositionally biased region" description="Acidic residues" evidence="4">
    <location>
        <begin position="105"/>
        <end position="118"/>
    </location>
</feature>
<feature type="region of interest" description="Disordered" evidence="4">
    <location>
        <begin position="530"/>
        <end position="603"/>
    </location>
</feature>
<feature type="compositionally biased region" description="Gly residues" evidence="4">
    <location>
        <begin position="36"/>
        <end position="45"/>
    </location>
</feature>
<dbReference type="eggNOG" id="KOG3118">
    <property type="taxonomic scope" value="Eukaryota"/>
</dbReference>
<evidence type="ECO:0000313" key="6">
    <source>
        <dbReference type="EMBL" id="EED88986.1"/>
    </source>
</evidence>
<reference evidence="6 7" key="2">
    <citation type="journal article" date="2008" name="Nature">
        <title>The Phaeodactylum genome reveals the evolutionary history of diatom genomes.</title>
        <authorList>
            <person name="Bowler C."/>
            <person name="Allen A.E."/>
            <person name="Badger J.H."/>
            <person name="Grimwood J."/>
            <person name="Jabbari K."/>
            <person name="Kuo A."/>
            <person name="Maheswari U."/>
            <person name="Martens C."/>
            <person name="Maumus F."/>
            <person name="Otillar R.P."/>
            <person name="Rayko E."/>
            <person name="Salamov A."/>
            <person name="Vandepoele K."/>
            <person name="Beszteri B."/>
            <person name="Gruber A."/>
            <person name="Heijde M."/>
            <person name="Katinka M."/>
            <person name="Mock T."/>
            <person name="Valentin K."/>
            <person name="Verret F."/>
            <person name="Berges J.A."/>
            <person name="Brownlee C."/>
            <person name="Cadoret J.P."/>
            <person name="Chiovitti A."/>
            <person name="Choi C.J."/>
            <person name="Coesel S."/>
            <person name="De Martino A."/>
            <person name="Detter J.C."/>
            <person name="Durkin C."/>
            <person name="Falciatore A."/>
            <person name="Fournet J."/>
            <person name="Haruta M."/>
            <person name="Huysman M.J."/>
            <person name="Jenkins B.D."/>
            <person name="Jiroutova K."/>
            <person name="Jorgensen R.E."/>
            <person name="Joubert Y."/>
            <person name="Kaplan A."/>
            <person name="Kroger N."/>
            <person name="Kroth P.G."/>
            <person name="La Roche J."/>
            <person name="Lindquist E."/>
            <person name="Lommer M."/>
            <person name="Martin-Jezequel V."/>
            <person name="Lopez P.J."/>
            <person name="Lucas S."/>
            <person name="Mangogna M."/>
            <person name="McGinnis K."/>
            <person name="Medlin L.K."/>
            <person name="Montsant A."/>
            <person name="Oudot-Le Secq M.P."/>
            <person name="Napoli C."/>
            <person name="Obornik M."/>
            <person name="Parker M.S."/>
            <person name="Petit J.L."/>
            <person name="Porcel B.M."/>
            <person name="Poulsen N."/>
            <person name="Robison M."/>
            <person name="Rychlewski L."/>
            <person name="Rynearson T.A."/>
            <person name="Schmutz J."/>
            <person name="Shapiro H."/>
            <person name="Siaut M."/>
            <person name="Stanley M."/>
            <person name="Sussman M.R."/>
            <person name="Taylor A.R."/>
            <person name="Vardi A."/>
            <person name="von Dassow P."/>
            <person name="Vyverman W."/>
            <person name="Willis A."/>
            <person name="Wyrwicz L.S."/>
            <person name="Rokhsar D.S."/>
            <person name="Weissenbach J."/>
            <person name="Armbrust E.V."/>
            <person name="Green B.R."/>
            <person name="Van de Peer Y."/>
            <person name="Grigoriev I.V."/>
        </authorList>
    </citation>
    <scope>NUCLEOTIDE SEQUENCE [LARGE SCALE GENOMIC DNA]</scope>
    <source>
        <strain evidence="6 7">CCMP1335</strain>
    </source>
</reference>
<feature type="compositionally biased region" description="Acidic residues" evidence="4">
    <location>
        <begin position="589"/>
        <end position="602"/>
    </location>
</feature>
<keyword evidence="3" id="KW-0539">Nucleus</keyword>
<dbReference type="AlphaFoldDB" id="B8CCQ0"/>
<feature type="region of interest" description="Disordered" evidence="4">
    <location>
        <begin position="410"/>
        <end position="517"/>
    </location>
</feature>
<organism evidence="6 7">
    <name type="scientific">Thalassiosira pseudonana</name>
    <name type="common">Marine diatom</name>
    <name type="synonym">Cyclotella nana</name>
    <dbReference type="NCBI Taxonomy" id="35128"/>
    <lineage>
        <taxon>Eukaryota</taxon>
        <taxon>Sar</taxon>
        <taxon>Stramenopiles</taxon>
        <taxon>Ochrophyta</taxon>
        <taxon>Bacillariophyta</taxon>
        <taxon>Coscinodiscophyceae</taxon>
        <taxon>Thalassiosirophycidae</taxon>
        <taxon>Thalassiosirales</taxon>
        <taxon>Thalassiosiraceae</taxon>
        <taxon>Thalassiosira</taxon>
    </lineage>
</organism>
<feature type="compositionally biased region" description="Polar residues" evidence="4">
    <location>
        <begin position="530"/>
        <end position="539"/>
    </location>
</feature>
<comment type="subcellular location">
    <subcellularLocation>
        <location evidence="1">Nucleus</location>
    </subcellularLocation>
</comment>
<feature type="compositionally biased region" description="Basic and acidic residues" evidence="4">
    <location>
        <begin position="58"/>
        <end position="73"/>
    </location>
</feature>
<dbReference type="PANTHER" id="PTHR13237:SF8">
    <property type="entry name" value="SOMETHING ABOUT SILENCING PROTEIN 10"/>
    <property type="match status" value="1"/>
</dbReference>
<feature type="domain" description="Sas10 C-terminal" evidence="5">
    <location>
        <begin position="636"/>
        <end position="709"/>
    </location>
</feature>
<dbReference type="OMA" id="EEYIRPQ"/>
<feature type="compositionally biased region" description="Acidic residues" evidence="4">
    <location>
        <begin position="455"/>
        <end position="464"/>
    </location>
</feature>
<feature type="compositionally biased region" description="Acidic residues" evidence="4">
    <location>
        <begin position="411"/>
        <end position="424"/>
    </location>
</feature>
<keyword evidence="7" id="KW-1185">Reference proteome</keyword>
<protein>
    <recommendedName>
        <fullName evidence="5">Sas10 C-terminal domain-containing protein</fullName>
    </recommendedName>
</protein>
<accession>B8CCQ0</accession>
<sequence length="713" mass="78206">MGRKSRHSAKTGDQKLYKSRGDNDANTSSGARAGRVGSGGGGATRGGTNSDDDEMYNEVERYHNRREEEMLRLDDDDVYSGESEDDDGITTKREGVFDLGMGGSSDEDQDEDESDSEEEVPKRKATVVADSSDDDDDVSSDDDDDNEESKPSTLNWGTTKSSYYHGDTADLEIGQEVEDAYLEEEAGREVELARLEDMNEGDFMLDGDGESVSSEESEEKKSSSKKKQSKKRKQSPSSEEEPAITSIKPPTSKQLATLSKKQKLKILKTSHPELLPLVQHFQPPVKEFLEQTSVATGALLRSGGGSEAEAVGTTPSGLQYLLAKSMLQASKALNLSLYLLLKSDQASKTNSNNEILMADDDADDIHSHPVMDRLNQLSQLTDKLQENVEDKTSGLKQQLHSLVKAAALMNGEDDSDASSDEEDEGGVRAEDKEKDDASDATPASEEQQPLAQEGESSDSDEETESQGAIQRRIMTEARFALRNQDLDHDHKKSKSNQRQRRLAPSSSDFGDDTEEVTEKALAAGRKLASTMNSIAQKSSGTKKKLAGDEDEDADEYERLQRGLSMMDEEFGWGGSDDDAKDGAGSMGEGDSEGFGDEDDGEDFYQKIKSKSKAKKDARKQMYAVAPKYPRIEGDVEGERAIGRAIMKNRGLVAHKPKINRNPRVKKREQYRKALIRRKGAVREVRTEEGHVYGGESTGIKSGISRSRKLGAGR</sequence>
<feature type="compositionally biased region" description="Polar residues" evidence="4">
    <location>
        <begin position="151"/>
        <end position="162"/>
    </location>
</feature>
<feature type="compositionally biased region" description="Basic and acidic residues" evidence="4">
    <location>
        <begin position="425"/>
        <end position="437"/>
    </location>
</feature>
<evidence type="ECO:0000259" key="5">
    <source>
        <dbReference type="Pfam" id="PF09368"/>
    </source>
</evidence>
<feature type="compositionally biased region" description="Basic and acidic residues" evidence="4">
    <location>
        <begin position="10"/>
        <end position="23"/>
    </location>
</feature>
<feature type="compositionally biased region" description="Acidic residues" evidence="4">
    <location>
        <begin position="198"/>
        <end position="217"/>
    </location>
</feature>
<evidence type="ECO:0000256" key="2">
    <source>
        <dbReference type="ARBA" id="ARBA00010979"/>
    </source>
</evidence>